<accession>A0A0J7K2B2</accession>
<comment type="caution">
    <text evidence="2">The sequence shown here is derived from an EMBL/GenBank/DDBJ whole genome shotgun (WGS) entry which is preliminary data.</text>
</comment>
<gene>
    <name evidence="2" type="ORF">RF55_17931</name>
</gene>
<evidence type="ECO:0000256" key="1">
    <source>
        <dbReference type="SAM" id="MobiDB-lite"/>
    </source>
</evidence>
<dbReference type="GO" id="GO:0032259">
    <property type="term" value="P:methylation"/>
    <property type="evidence" value="ECO:0007669"/>
    <property type="project" value="UniProtKB-KW"/>
</dbReference>
<name>A0A0J7K2B2_LASNI</name>
<dbReference type="Proteomes" id="UP000036403">
    <property type="component" value="Unassembled WGS sequence"/>
</dbReference>
<dbReference type="AlphaFoldDB" id="A0A0J7K2B2"/>
<keyword evidence="3" id="KW-1185">Reference proteome</keyword>
<evidence type="ECO:0000313" key="3">
    <source>
        <dbReference type="Proteomes" id="UP000036403"/>
    </source>
</evidence>
<sequence>MQPGHRPPQALFHASPMAGQANAAPSSRPPSNSGSQQARQVLRTQKHQRAAAHHTTKLSKVAVIARSIGPSGNATASQAALAKLRK</sequence>
<reference evidence="2 3" key="1">
    <citation type="submission" date="2015-04" db="EMBL/GenBank/DDBJ databases">
        <title>Lasius niger genome sequencing.</title>
        <authorList>
            <person name="Konorov E.A."/>
            <person name="Nikitin M.A."/>
            <person name="Kirill M.V."/>
            <person name="Chang P."/>
        </authorList>
    </citation>
    <scope>NUCLEOTIDE SEQUENCE [LARGE SCALE GENOMIC DNA]</scope>
    <source>
        <tissue evidence="2">Whole</tissue>
    </source>
</reference>
<keyword evidence="2" id="KW-0808">Transferase</keyword>
<dbReference type="EMBL" id="LBMM01016689">
    <property type="protein sequence ID" value="KMQ84341.1"/>
    <property type="molecule type" value="Genomic_DNA"/>
</dbReference>
<dbReference type="GO" id="GO:0008168">
    <property type="term" value="F:methyltransferase activity"/>
    <property type="evidence" value="ECO:0007669"/>
    <property type="project" value="UniProtKB-KW"/>
</dbReference>
<feature type="compositionally biased region" description="Low complexity" evidence="1">
    <location>
        <begin position="20"/>
        <end position="37"/>
    </location>
</feature>
<keyword evidence="2" id="KW-0489">Methyltransferase</keyword>
<evidence type="ECO:0000313" key="2">
    <source>
        <dbReference type="EMBL" id="KMQ84341.1"/>
    </source>
</evidence>
<feature type="region of interest" description="Disordered" evidence="1">
    <location>
        <begin position="1"/>
        <end position="58"/>
    </location>
</feature>
<feature type="compositionally biased region" description="Basic residues" evidence="1">
    <location>
        <begin position="44"/>
        <end position="57"/>
    </location>
</feature>
<dbReference type="PaxDb" id="67767-A0A0J7K2B2"/>
<organism evidence="2 3">
    <name type="scientific">Lasius niger</name>
    <name type="common">Black garden ant</name>
    <dbReference type="NCBI Taxonomy" id="67767"/>
    <lineage>
        <taxon>Eukaryota</taxon>
        <taxon>Metazoa</taxon>
        <taxon>Ecdysozoa</taxon>
        <taxon>Arthropoda</taxon>
        <taxon>Hexapoda</taxon>
        <taxon>Insecta</taxon>
        <taxon>Pterygota</taxon>
        <taxon>Neoptera</taxon>
        <taxon>Endopterygota</taxon>
        <taxon>Hymenoptera</taxon>
        <taxon>Apocrita</taxon>
        <taxon>Aculeata</taxon>
        <taxon>Formicoidea</taxon>
        <taxon>Formicidae</taxon>
        <taxon>Formicinae</taxon>
        <taxon>Lasius</taxon>
        <taxon>Lasius</taxon>
    </lineage>
</organism>
<proteinExistence type="predicted"/>
<protein>
    <submittedName>
        <fullName evidence="2">Trna1 adenine-n6-methyltransferase</fullName>
    </submittedName>
</protein>